<evidence type="ECO:0000259" key="4">
    <source>
        <dbReference type="Pfam" id="PF20009"/>
    </source>
</evidence>
<feature type="domain" description="RapA2 cadherin-like" evidence="3">
    <location>
        <begin position="5651"/>
        <end position="5723"/>
    </location>
</feature>
<dbReference type="Gene3D" id="1.10.1330.10">
    <property type="entry name" value="Dockerin domain"/>
    <property type="match status" value="1"/>
</dbReference>
<protein>
    <recommendedName>
        <fullName evidence="7">Dockerin type I repeat protein</fullName>
    </recommendedName>
</protein>
<dbReference type="InterPro" id="IPR002105">
    <property type="entry name" value="Dockerin_1_rpt"/>
</dbReference>
<dbReference type="Gene3D" id="2.60.40.10">
    <property type="entry name" value="Immunoglobulins"/>
    <property type="match status" value="1"/>
</dbReference>
<dbReference type="Pfam" id="PF17803">
    <property type="entry name" value="Cadherin_4"/>
    <property type="match status" value="1"/>
</dbReference>
<dbReference type="InterPro" id="IPR006626">
    <property type="entry name" value="PbH1"/>
</dbReference>
<feature type="domain" description="Peptidase C-terminal archaeal/bacterial" evidence="2">
    <location>
        <begin position="1887"/>
        <end position="1951"/>
    </location>
</feature>
<comment type="caution">
    <text evidence="5">The sequence shown here is derived from an EMBL/GenBank/DDBJ whole genome shotgun (WGS) entry which is preliminary data.</text>
</comment>
<dbReference type="Pfam" id="PF17963">
    <property type="entry name" value="Big_9"/>
    <property type="match status" value="2"/>
</dbReference>
<evidence type="ECO:0008006" key="7">
    <source>
        <dbReference type="Google" id="ProtNLM"/>
    </source>
</evidence>
<dbReference type="Pfam" id="PF20009">
    <property type="entry name" value="GEVED"/>
    <property type="match status" value="1"/>
</dbReference>
<dbReference type="SMART" id="SM00710">
    <property type="entry name" value="PbH1"/>
    <property type="match status" value="7"/>
</dbReference>
<dbReference type="Gene3D" id="2.60.120.380">
    <property type="match status" value="2"/>
</dbReference>
<proteinExistence type="predicted"/>
<dbReference type="InterPro" id="IPR007280">
    <property type="entry name" value="Peptidase_C_arc/bac"/>
</dbReference>
<evidence type="ECO:0000313" key="6">
    <source>
        <dbReference type="Proteomes" id="UP000316598"/>
    </source>
</evidence>
<evidence type="ECO:0000256" key="1">
    <source>
        <dbReference type="SAM" id="MobiDB-lite"/>
    </source>
</evidence>
<dbReference type="Gene3D" id="2.60.40.3440">
    <property type="match status" value="1"/>
</dbReference>
<dbReference type="SUPFAM" id="SSF63446">
    <property type="entry name" value="Type I dockerin domain"/>
    <property type="match status" value="1"/>
</dbReference>
<feature type="domain" description="GEVED" evidence="4">
    <location>
        <begin position="4957"/>
        <end position="5061"/>
    </location>
</feature>
<accession>A0A5C5WG42</accession>
<dbReference type="EMBL" id="SJPI01000003">
    <property type="protein sequence ID" value="TWT49075.1"/>
    <property type="molecule type" value="Genomic_DNA"/>
</dbReference>
<keyword evidence="6" id="KW-1185">Reference proteome</keyword>
<feature type="region of interest" description="Disordered" evidence="1">
    <location>
        <begin position="1794"/>
        <end position="1815"/>
    </location>
</feature>
<evidence type="ECO:0000259" key="2">
    <source>
        <dbReference type="Pfam" id="PF04151"/>
    </source>
</evidence>
<dbReference type="InterPro" id="IPR036439">
    <property type="entry name" value="Dockerin_dom_sf"/>
</dbReference>
<organism evidence="5 6">
    <name type="scientific">Rubripirellula amarantea</name>
    <dbReference type="NCBI Taxonomy" id="2527999"/>
    <lineage>
        <taxon>Bacteria</taxon>
        <taxon>Pseudomonadati</taxon>
        <taxon>Planctomycetota</taxon>
        <taxon>Planctomycetia</taxon>
        <taxon>Pirellulales</taxon>
        <taxon>Pirellulaceae</taxon>
        <taxon>Rubripirellula</taxon>
    </lineage>
</organism>
<dbReference type="Pfam" id="PF04151">
    <property type="entry name" value="PPC"/>
    <property type="match status" value="1"/>
</dbReference>
<feature type="compositionally biased region" description="Polar residues" evidence="1">
    <location>
        <begin position="1797"/>
        <end position="1814"/>
    </location>
</feature>
<evidence type="ECO:0000259" key="3">
    <source>
        <dbReference type="Pfam" id="PF17803"/>
    </source>
</evidence>
<sequence length="5958" mass="625128">MTSRKRNNTSVSNDAVSQDALVSKQSIPPQTRRTERERRAQRSVNKRRHLLETLESRQLLAGPQLIGIQPNEGDLIVNNSVRDVAPRALTFRFDQDQQIDEATLGGIRITRAGDDGLLDTADDIRIEPGLVSLGDNVTNEVVVRFAEPLQNDLYKAEVFGFDDDGLGVTGLRNLDGEFFQPSVDGKRIETTKFELRLGAQIESVVPQPVIRNEDGSLTQNRNEIVVYFNEDPLFVEDEAAGGVISIGGQQITIAADFVGRSFDDVQVIFTAAGTAGNATAAFDEDARTLTVTYPVGTSFAGIASAISNIDDFEATVTGGSASAVFVAPTDPNVRFEITGTPSLRSAENPRFYQLLLTQDTVRTTDDALYFPDKVVYDPATFTARLFFADDLNELGTDADGFAGVSAAGGTFRLRIGTAVDERVDLILPPTDVAVNPVATTDFGYEGLKVFFIDRGVGESASGRTVSFVDTGAAGLSVSLDASNNVVFNFGGDSPTVNDLQDIVTATPAVRAVIRVRWEYVGPGMGGDLVVRDNVVGAAPLTLFAVGDSLSTALDVGAFRESGGIQSLVFSETISALPVRTDVDLYRFEVSLDDRDRVGTLTAETFAERLDDASLLDTTLTLFQEVSASGTSNFGRGVPLAVRFDAIAPGQAGNNARIDFVLTNRSSGDNEIRIRQVFDTQGNIVPNVIQVDLPRASASASVTAGDLVSAINSSPIASTIFRASISAGQASDSILETELSQRSVTLSGGGVSQLARNDDYFSEDSRLIANLANGVYYVGITASGNNTYDPSISGTGFGGESTGEYELHLKFEPRVDEANAIRDLDDPRTGVPGTIIDGDGDGSAGGVHDFWFQTRALDRVMEFTQSGQAVTPGQTLQIISASGISRTYEFVPTGGTAIPGNIAVAYNPGTSGIATPAGSLAQSLRNAIQSQRTQTGVSASVDGTSLMFSGEQRLVFSNNFRAGAALGRTIFVDKTASPNADGSLELPFNNISNSAVANAFSAALPGDIVRIVGNGGADFDITTEDDNFSYQIGVSNVGGSTLEDGRQMEVPEGVTTMIDAGAVFKLRNARIGVGSSTVQTSRSGGALQVLGTPRLVQLSAQGDVVDTTLLGDEDTTGLGYEDGSVIFTSLRDRNADTPAAGNGAQAAPGDWGGIVFRRDLDSAQGLSDLEDQGIFLQLVNHAEIRYGGSSNIVIDSNQVQINPITIDGLRPTISYSEIYFSQDAALSATPDSFKEESYQSPVFQRAGEFTADYDRVGPNIYRNLLLDNSINGMFIRSGSDAEGNPRTLTVAGRFDDTDVVHYLASNLIVEGTPGGPIADGVRPSLENVSARQIGGGALDASTSAGNPNYEYRMTFVDSNGFESLATSNAETFQFEIMDNNSSLELFGLPVVDSNSDYLSRRLYRAEIRDASGNLVPAGSRQYVLVAELDGSTTTYLDDGEQLSGVLDLTRSGVRGRLDGSLVMDPNLVVKLRGSRIEIGPDAQLLAEGVQRNPIILTSSLDDRFGAGGTFDTNFDNGTAAGAAVPDRGDWAGIYAAPGANVSLDYTTIAFGGGLSLLEGSSTVGIAPLELHNATARVTNSRFEFNDSGQGGSADPTLGGLEVNAPSIIFVRDSQPIVVGNEFVDNRGSLININNGSLTADSNTDFGRQTGSSDQIIGLNDNRGPLIRRNAYDVVPADDPDDRQVSAIEIVGGGVLTQSLVFDDTDIVHVVSESLVVGNQSTGGGLRLISRGDESLVVKLTGSGNANSPTDGTGITATGSVSSDPNRIGGSVQIIGRPGAPVVLTSIADDTVGAGRSINGEQFTDTNGDSFGSRPTPNDWRSVLIDQYSNDRNVDVVLEQELPTAIAPGANAEFGKAEVLGELAPNQFSSDDVRRLGFEVEGFLSSPTDVDTYTFKGTPGTEVWIDVDGTSFSLDTVIEVLDANGNLLARSDNSAAEVAGISEIAIFDSSVAGIVTPLATGVFATATDVGSTNPLDAGIHLRLPGVVTAGAPASTYGFRIRSASTDPNDSTGGLTFGAYKVQVRLQQEQESPGSVVRYSDIRYANNGVHVRGLPGSSPLLGEAQENESVVAPTIPDDPLSFETAEVISDTLTQNGAFYASNDQIEPQGYFTDSEQPFARPQNLGNLAYNKNNVISVGGSLQNDFFGGAFNDANDIDFYQVDINPNDFGLTQFPSAIFDIDYADGYANRPDTRLSIFYDPDGEGNPQPAHLVYIGSASNVAEDQPSPGASNGLIEQLSRGSMTTNDPLIGPVAVREGTYYIAVTSEGVLPTELTEEILLRVEPIDSLARIVEDRVDNSVPLTDVQIPELFPNAAIAASQFSVSGLQANERGHGDPRLFAEPGALIPEFGLPGGDIPSTLAGALDVRSLPFSLSYDVNIGTQAVTQFGQTAVRQNSSNVIPHVSIQGSLSSLLDTADVYTFDITAPNTRVVFDIDDGFDPSIGPYDTDVDTVFQGNILPSVDLSFGLINLTTNVITTITDSAPQDGAFGSNSASASDPTFGALSPDSPDPFFDQLFNPGQYAVVVYPAGSTLALDDTTGEVVITPNDVADDDGYSFGDYELHVSITDGDTSLTGLVNDSLYYNPATATADGNLASNLFDLSNYSAADLPNFYFNYQYSPGAGDAVTYTITSYSDATRATEVNQVVSSSEFVGDGQWRQAVVDLGGFAGEEFIEVSFQYTRAGGTGQGLFLDDFIIGFAERGEEVFNADPGDHSFTGAGTGTGGKYQLEVRRGTEYATNVGGTKSLLRSFDTNARHDEAITILAPSGQQVADAAAGLTDGLIFEVSDQTVTQKFQFVVDGVGGTQFDAIPVRISATDTSAQVGNRIRAAIGLAGLLDVEAAPSSGNSLTGSSDNRINLFGATGGSFAVLNQFSDDPGTGVPLATSGGQVTLSAVVFRGTGDENYLRTQGQVIIEQNRVSDARAIGIWNEAGDRDTDTEDLRIVGENLIVPQEPFFGSVAEPYLPDYRDDYFGSFFGGYNPYLNLPEVGNPAQGAVRNLPEDNDFVLGGLAPGIVIRNNVVDQAGFTGVKVDGDPRPIVISSIFEGIDGLPIPDGYTFAIDAGGTRVVFEFEDVADVDLPSGGSAGAAGNGYHDGHVPIFYRHPDGMSPAAYYNSTDVPTGDDPRNQPYSSIELMTAIHTAIQGSILVTNGLVELVDTAIGPDPFQRNRALEVEGYLVDRGGAGTAFAQANAATFPNAAVYVYGASAIYDSGRFLRPATVSTPGGYGGLNFSLAPISDAVQPVTQIVNNTIYGSDGVEAQFAEAANREGDDLLAGAIDTKIGRSHTGPYVDTADLAAVSNGVANSDVDFFKVELVVGDRLIVDIDTPNSNVDSVLQLFNADGERIFIGIDDDGNPTTFVEDGTAPDHLEPLSTPFSVTTNAGGQAGGNVSDFVDANDADPFLDYTALETGTYYVAVSQSGNLDFNPIEIAGRTGGSDTAGDGEYTIGIQTYAPRSFVMSLDNGFELNGAAAGPITDGGTKAAALIGTTFTVTQIPDFPNGVPAQPANAVQTVGNQITFEFTDLAANTLILPNGNVNVPLLVDGTNGYRVPSIMRAIQEAVRGLQDPIDDIDIPTIPNHEDGNGPFGRSGPIKRATATALGGISGDNSGIINLQDRGGMPHYTSGFLTDFGNGFGHDRHEDLPDREGNVIPQGTLTDGDGTTELYVLWENIAEIHLSQEAINAGLKLTPNEQDPLYPLIQNTPPIPELGFARDADQLLIENGILATTGASPTIMNNVVVNAHQSIVAEETSYYGFGKRVVNTFDANIKPSEVILVGNAYQYDEPRNTLIRYDVSFNIEIENPFDVVDISTSTDDVTGSTNIVSEASDFNYLINNDDVLLRNPAGNDFRPDIGSIIIDAGISELISRDSLNSALQSVGIRSSNVTAPARDVDGVLRADEPNVAPPGGLGPNPFVDRGAVELADFLGPVATFDSPKDNDASGIDRDPAVSFLAFDDGTFAEFRIQLQDLGDASDPFIGSGIDDTTVSVPAIDGLRKRGANVLLFEDGRLLEEGINYTFSYDETRNVITLRPLAGIWSNESAYHIELNNQDRSVVLVPESSQVSDGDRVEITDLNGGTFVFEFEAGYSLFVPEPITLVVPQVGTNSGGVRDGDLFTIYDGVNPPIVFELNNDGTTLPGTIPVLLTTQPTPADADALETYLAQIAANVAAAIQSQVEAGNLDADVRVIDNTVVVGTEPGATAVTSSGGLQQLSRTLALNLPAVDIGTVGGIADGDTFTISNGEVTTTFEFNYAGTLSNGSNVEIPLTVGDTPAQAAITIRDTVAQAPLGLTPMLFASSPTSVFLNLPEDGTAVVNQGQLQVVGLSRTPNDGDTLRVTPNDGGPEYVLELNRTDERNANGDIEPDEPLEPNVAVDLTRATTATELAGRIANALQGLPPVGGLVLSEIRPIPGGGLSIGGEEGLVLGTAGTSIEVLGEPSVTGSTTIEVFGPLLLTLPLVGETGIATGSVLVLQDQLGQDVVFEFRNDSQPIATNVPGAIPVNYPAFTNSDVVRDALRDAINAATIGIVAVDAGPGRLSLGRITDQRVSLAGGTFGGVVAPGLPNASLRRGIVTDGEVLTIAQGTISVNYEFQAANGGGSVTPGNIPVNFTAGSTVADIAVALAAAINNNKNGLSVNAVASVDDTGAFTGQVELNDRPGTIVTVAGNGNLFIQGVPGGATPIRISPSFSATEIKEALINAIASLDQSDRPASERITATDRGGSSFFVTGATSFSGPVESYSLPAIADLAGNPLRANRSDNTTAFTLLLPTVGLDFGDLPDPVAGVNGRYPTRLASDGARHVVTNDLKLGQYIDVNGDGVSTPGADGDDLSITISSVGTLFTTRLDGSAAEIIINSGTVDPRLRDGDLITINTGVSEATLEFDINGRFDEDNFAISPADPTSSASIAAAIVAAIAESPLDPARVSSTSSTVRVDSDDEDGVIFTSTTNPDGILNAGVAMPIEVGVTGAGVLEAWIDFNADGDFDDPGEQIIPVSSDPALADRRSELCPVNLADAPSNIFSDTGSVSTRSFCIVVPPTTAAPTQPVNTYARFRVSREGNLSPTGLALSGEVEDYQIRLLPGLPPTLTNAQANRTFTTQEDRQLQALDDTGNATTSPNDNGLLAGIVDSDGDNVEIFAEDTGERTILTAAGNPAGVLDLSSDGRFTFLPEADFNGTVTFAARVTDKKPLDPSSELVSSRPVSVTINVTPVNDPPIALVNDVIVTRTINEDEIQYFDIEDGAIIIDGQPADGLIGDKYAAGPVNEGTQPLVIRSVTSSRGTNQSSLGGIVNILDGGTRIEYIPPADYNGAVPDTFNYVVADIPAEGVLGEEAAKLGTVTISINPVNDAPRPRDDSFQGQEDVVLLIPINGTAAAPGILDNDTAGPLDETQPPNNQTISLVTNQFPITTNQGGTVTIQNGQLRYQPPGLFSGIDTFEYQISDSLGEVGSATVSVNLSGVNNNPRFIGINGNANVNSITRDESKNQAERDDFNLSTWFSDPEGDALTYSVVSDNPSVAQVSLNDSSLRLTYPPFAFGQASLTVVATDPSGASATVVIPVTVTNTPDPPELISTLNPLTGSEALGEAAGLVTADLGGVFRDRDNEPLTYSVLELDGVVNPSAAAIAAHPLVDSITFDGNQLRIVLKPNQSGTAQISIAASDGSSQVSDSFQLVITPTPDAPIARNDSYFVPVGSSLQIINPASGLLRNDSDADNDAIRVDLSTVAGGAVPGLVEINEDGTFTYQNDTGTVGESFTFTYRLLDATGTPSNTATVTFTLNQSRYQNPIADMTQDVNADGKISAIDALRIINFLNRRLVNGGTNFVPTSEIGAPPPDFYDVDGNGRVTSLDALRVVNRLAEINNRVLNPSAEGEFVASSITDSPLATLAATSVTSSYASAGVVGLPSRQVEQTEESVSLSVDNVRDSLMANGFEISSATNEIAVESFEADEPAPSSTEGVDEALTSLFDDLDVSAAMLGDD</sequence>
<gene>
    <name evidence="5" type="ORF">Pla22_42670</name>
</gene>
<name>A0A5C5WG42_9BACT</name>
<reference evidence="5 6" key="1">
    <citation type="submission" date="2019-02" db="EMBL/GenBank/DDBJ databases">
        <title>Deep-cultivation of Planctomycetes and their phenomic and genomic characterization uncovers novel biology.</title>
        <authorList>
            <person name="Wiegand S."/>
            <person name="Jogler M."/>
            <person name="Boedeker C."/>
            <person name="Pinto D."/>
            <person name="Vollmers J."/>
            <person name="Rivas-Marin E."/>
            <person name="Kohn T."/>
            <person name="Peeters S.H."/>
            <person name="Heuer A."/>
            <person name="Rast P."/>
            <person name="Oberbeckmann S."/>
            <person name="Bunk B."/>
            <person name="Jeske O."/>
            <person name="Meyerdierks A."/>
            <person name="Storesund J.E."/>
            <person name="Kallscheuer N."/>
            <person name="Luecker S."/>
            <person name="Lage O.M."/>
            <person name="Pohl T."/>
            <person name="Merkel B.J."/>
            <person name="Hornburger P."/>
            <person name="Mueller R.-W."/>
            <person name="Bruemmer F."/>
            <person name="Labrenz M."/>
            <person name="Spormann A.M."/>
            <person name="Op Den Camp H."/>
            <person name="Overmann J."/>
            <person name="Amann R."/>
            <person name="Jetten M.S.M."/>
            <person name="Mascher T."/>
            <person name="Medema M.H."/>
            <person name="Devos D.P."/>
            <person name="Kaster A.-K."/>
            <person name="Ovreas L."/>
            <person name="Rohde M."/>
            <person name="Galperin M.Y."/>
            <person name="Jogler C."/>
        </authorList>
    </citation>
    <scope>NUCLEOTIDE SEQUENCE [LARGE SCALE GENOMIC DNA]</scope>
    <source>
        <strain evidence="5 6">Pla22</strain>
    </source>
</reference>
<evidence type="ECO:0000313" key="5">
    <source>
        <dbReference type="EMBL" id="TWT49075.1"/>
    </source>
</evidence>
<dbReference type="InterPro" id="IPR013783">
    <property type="entry name" value="Ig-like_fold"/>
</dbReference>
<dbReference type="GO" id="GO:0004553">
    <property type="term" value="F:hydrolase activity, hydrolyzing O-glycosyl compounds"/>
    <property type="evidence" value="ECO:0007669"/>
    <property type="project" value="InterPro"/>
</dbReference>
<dbReference type="NCBIfam" id="NF012211">
    <property type="entry name" value="tand_rpt_95"/>
    <property type="match status" value="2"/>
</dbReference>
<dbReference type="Proteomes" id="UP000316598">
    <property type="component" value="Unassembled WGS sequence"/>
</dbReference>
<dbReference type="GO" id="GO:0000272">
    <property type="term" value="P:polysaccharide catabolic process"/>
    <property type="evidence" value="ECO:0007669"/>
    <property type="project" value="InterPro"/>
</dbReference>
<dbReference type="RefSeq" id="WP_165440770.1">
    <property type="nucleotide sequence ID" value="NZ_SJPI01000003.1"/>
</dbReference>
<dbReference type="InterPro" id="IPR040853">
    <property type="entry name" value="RapA2_cadherin-like"/>
</dbReference>
<dbReference type="InterPro" id="IPR045474">
    <property type="entry name" value="GEVED"/>
</dbReference>
<feature type="region of interest" description="Disordered" evidence="1">
    <location>
        <begin position="1"/>
        <end position="48"/>
    </location>
</feature>
<dbReference type="Pfam" id="PF00404">
    <property type="entry name" value="Dockerin_1"/>
    <property type="match status" value="1"/>
</dbReference>